<organism evidence="1 2">
    <name type="scientific">Prymnesium parvum</name>
    <name type="common">Toxic golden alga</name>
    <dbReference type="NCBI Taxonomy" id="97485"/>
    <lineage>
        <taxon>Eukaryota</taxon>
        <taxon>Haptista</taxon>
        <taxon>Haptophyta</taxon>
        <taxon>Prymnesiophyceae</taxon>
        <taxon>Prymnesiales</taxon>
        <taxon>Prymnesiaceae</taxon>
        <taxon>Prymnesium</taxon>
    </lineage>
</organism>
<evidence type="ECO:0000313" key="1">
    <source>
        <dbReference type="EMBL" id="KAL1503201.1"/>
    </source>
</evidence>
<gene>
    <name evidence="1" type="ORF">AB1Y20_011258</name>
</gene>
<keyword evidence="2" id="KW-1185">Reference proteome</keyword>
<dbReference type="InterPro" id="IPR006813">
    <property type="entry name" value="Glyco_trans_17"/>
</dbReference>
<sequence length="427" mass="47496">MGLSAVCETFKEGVVPPRIPSARNAWFNGTWRADEPTARRRLWLMTPVGNDLAMFRLQLLTHEKEVDGFLVTESTHTHSRRLKKRALVSDALAAGVFPVPLAQKIFVRLVDLEAVATTGHCSGRPVGYPRTACVDQWQRYSLLGLLIQLARPRDIAVLADTDEIARPSVLAALKACFPFDTTQEEAPTNKYILRSAHYEFGMHCRRNDWDYGPHAYAVGYLFRRFHRREQLRGSGPVPEKKSEAASFSGLRGEGSWRAPVILNAAWHLSSFGNAKTVRAKFMSWSHANTFLAPNEQQHEATRREAIEKSRGGMGARRVSNSRPAPVGFIHNGFENASLSVERLSRCARSCLDPYPKPMFPRPGIPQTVPPCDPGAQRLPSTLGVDVPLGKLVLSRPSPDSVPHSFLNPEFEELLFGWMPASTPTILG</sequence>
<comment type="caution">
    <text evidence="1">The sequence shown here is derived from an EMBL/GenBank/DDBJ whole genome shotgun (WGS) entry which is preliminary data.</text>
</comment>
<dbReference type="GO" id="GO:0003830">
    <property type="term" value="F:beta-1,4-mannosylglycoprotein 4-beta-N-acetylglucosaminyltransferase activity"/>
    <property type="evidence" value="ECO:0007669"/>
    <property type="project" value="InterPro"/>
</dbReference>
<accession>A0AB34INS4</accession>
<reference evidence="1 2" key="1">
    <citation type="journal article" date="2024" name="Science">
        <title>Giant polyketide synthase enzymes in the biosynthesis of giant marine polyether toxins.</title>
        <authorList>
            <person name="Fallon T.R."/>
            <person name="Shende V.V."/>
            <person name="Wierzbicki I.H."/>
            <person name="Pendleton A.L."/>
            <person name="Watervoot N.F."/>
            <person name="Auber R.P."/>
            <person name="Gonzalez D.J."/>
            <person name="Wisecaver J.H."/>
            <person name="Moore B.S."/>
        </authorList>
    </citation>
    <scope>NUCLEOTIDE SEQUENCE [LARGE SCALE GENOMIC DNA]</scope>
    <source>
        <strain evidence="1 2">12B1</strain>
    </source>
</reference>
<dbReference type="PANTHER" id="PTHR12224:SF0">
    <property type="entry name" value="BETA-1,4-MANNOSYL-GLYCOPROTEIN 4-BETA-N-ACETYLGLUCOSAMINYLTRANSFERASE"/>
    <property type="match status" value="1"/>
</dbReference>
<dbReference type="PANTHER" id="PTHR12224">
    <property type="entry name" value="BETA-1,4-MANNOSYL-GLYCOPROTEIN BETA-1,4-N-ACETYLGLUCOSAMINYL-TRANSFERASE"/>
    <property type="match status" value="1"/>
</dbReference>
<dbReference type="EMBL" id="JBGBPQ010000022">
    <property type="protein sequence ID" value="KAL1503201.1"/>
    <property type="molecule type" value="Genomic_DNA"/>
</dbReference>
<dbReference type="Proteomes" id="UP001515480">
    <property type="component" value="Unassembled WGS sequence"/>
</dbReference>
<evidence type="ECO:0008006" key="3">
    <source>
        <dbReference type="Google" id="ProtNLM"/>
    </source>
</evidence>
<evidence type="ECO:0000313" key="2">
    <source>
        <dbReference type="Proteomes" id="UP001515480"/>
    </source>
</evidence>
<protein>
    <recommendedName>
        <fullName evidence="3">Hexosyltransferase</fullName>
    </recommendedName>
</protein>
<dbReference type="GO" id="GO:0006044">
    <property type="term" value="P:N-acetylglucosamine metabolic process"/>
    <property type="evidence" value="ECO:0007669"/>
    <property type="project" value="TreeGrafter"/>
</dbReference>
<dbReference type="GO" id="GO:0016020">
    <property type="term" value="C:membrane"/>
    <property type="evidence" value="ECO:0007669"/>
    <property type="project" value="InterPro"/>
</dbReference>
<proteinExistence type="predicted"/>
<dbReference type="AlphaFoldDB" id="A0AB34INS4"/>
<name>A0AB34INS4_PRYPA</name>